<protein>
    <submittedName>
        <fullName evidence="1">Uncharacterized protein</fullName>
    </submittedName>
</protein>
<reference evidence="1" key="1">
    <citation type="submission" date="2018-11" db="EMBL/GenBank/DDBJ databases">
        <authorList>
            <consortium name="Genoscope - CEA"/>
            <person name="William W."/>
        </authorList>
    </citation>
    <scope>NUCLEOTIDE SEQUENCE</scope>
</reference>
<gene>
    <name evidence="1" type="ORF">BRAA01T02058Z</name>
</gene>
<organism evidence="1">
    <name type="scientific">Brassica campestris</name>
    <name type="common">Field mustard</name>
    <dbReference type="NCBI Taxonomy" id="3711"/>
    <lineage>
        <taxon>Eukaryota</taxon>
        <taxon>Viridiplantae</taxon>
        <taxon>Streptophyta</taxon>
        <taxon>Embryophyta</taxon>
        <taxon>Tracheophyta</taxon>
        <taxon>Spermatophyta</taxon>
        <taxon>Magnoliopsida</taxon>
        <taxon>eudicotyledons</taxon>
        <taxon>Gunneridae</taxon>
        <taxon>Pentapetalae</taxon>
        <taxon>rosids</taxon>
        <taxon>malvids</taxon>
        <taxon>Brassicales</taxon>
        <taxon>Brassicaceae</taxon>
        <taxon>Brassiceae</taxon>
        <taxon>Brassica</taxon>
    </lineage>
</organism>
<sequence length="37" mass="4046">MTVVVLLVFSNVQRNLSERSSFTFASCNEANAVAALR</sequence>
<proteinExistence type="predicted"/>
<name>A0A3P5Z614_BRACM</name>
<evidence type="ECO:0000313" key="1">
    <source>
        <dbReference type="EMBL" id="VDC75556.1"/>
    </source>
</evidence>
<accession>A0A3P5Z614</accession>
<dbReference type="EMBL" id="LR031571">
    <property type="protein sequence ID" value="VDC75556.1"/>
    <property type="molecule type" value="Genomic_DNA"/>
</dbReference>
<dbReference type="AlphaFoldDB" id="A0A3P5Z614"/>